<dbReference type="EMBL" id="VBAJ01000177">
    <property type="protein sequence ID" value="TMJ07457.1"/>
    <property type="molecule type" value="Genomic_DNA"/>
</dbReference>
<dbReference type="Proteomes" id="UP000318661">
    <property type="component" value="Unassembled WGS sequence"/>
</dbReference>
<evidence type="ECO:0000256" key="3">
    <source>
        <dbReference type="HAMAP-Rule" id="MF_00376"/>
    </source>
</evidence>
<comment type="pathway">
    <text evidence="3">Cofactor biosynthesis; coenzyme A biosynthesis; CoA from (R)-pantothenate: step 5/5.</text>
</comment>
<keyword evidence="2 3" id="KW-0067">ATP-binding</keyword>
<sequence length="201" mass="22242">MKVIGLTGGIATGVTTVAQMFRDMGAIVVEADQIAREVVEPGTGAYQKIVGAFGKKVVGRDGTLDRKVLGEIIFNDTAARRRLNAITHQEIRQHILAEIERLRTTNPDAVVIVDIPLLLDTTGPEAFNLEGVIVVVARREQQIERLKARDGLSPDAIEQRLDAQRPVAEKEAEADWVIDNSGSLEETRRQVELLWQELLMQ</sequence>
<protein>
    <recommendedName>
        <fullName evidence="3 4">Dephospho-CoA kinase</fullName>
        <ecNumber evidence="3 4">2.7.1.24</ecNumber>
    </recommendedName>
    <alternativeName>
        <fullName evidence="3">Dephosphocoenzyme A kinase</fullName>
    </alternativeName>
</protein>
<evidence type="ECO:0000313" key="6">
    <source>
        <dbReference type="EMBL" id="TMJ09104.1"/>
    </source>
</evidence>
<evidence type="ECO:0000313" key="5">
    <source>
        <dbReference type="EMBL" id="TMJ07457.1"/>
    </source>
</evidence>
<comment type="function">
    <text evidence="3">Catalyzes the phosphorylation of the 3'-hydroxyl group of dephosphocoenzyme A to form coenzyme A.</text>
</comment>
<dbReference type="GO" id="GO:0005524">
    <property type="term" value="F:ATP binding"/>
    <property type="evidence" value="ECO:0007669"/>
    <property type="project" value="UniProtKB-UniRule"/>
</dbReference>
<dbReference type="GO" id="GO:0004140">
    <property type="term" value="F:dephospho-CoA kinase activity"/>
    <property type="evidence" value="ECO:0007669"/>
    <property type="project" value="UniProtKB-UniRule"/>
</dbReference>
<comment type="similarity">
    <text evidence="3">Belongs to the CoaE family.</text>
</comment>
<dbReference type="InterPro" id="IPR001977">
    <property type="entry name" value="Depp_CoAkinase"/>
</dbReference>
<proteinExistence type="inferred from homology"/>
<dbReference type="UniPathway" id="UPA00241">
    <property type="reaction ID" value="UER00356"/>
</dbReference>
<comment type="subcellular location">
    <subcellularLocation>
        <location evidence="3">Cytoplasm</location>
    </subcellularLocation>
</comment>
<dbReference type="PROSITE" id="PS51219">
    <property type="entry name" value="DPCK"/>
    <property type="match status" value="1"/>
</dbReference>
<comment type="caution">
    <text evidence="5">The sequence shown here is derived from an EMBL/GenBank/DDBJ whole genome shotgun (WGS) entry which is preliminary data.</text>
</comment>
<comment type="caution">
    <text evidence="3">Lacks conserved residue(s) required for the propagation of feature annotation.</text>
</comment>
<keyword evidence="3" id="KW-0963">Cytoplasm</keyword>
<dbReference type="Pfam" id="PF01121">
    <property type="entry name" value="CoaE"/>
    <property type="match status" value="1"/>
</dbReference>
<dbReference type="PANTHER" id="PTHR10695:SF46">
    <property type="entry name" value="BIFUNCTIONAL COENZYME A SYNTHASE-RELATED"/>
    <property type="match status" value="1"/>
</dbReference>
<evidence type="ECO:0000256" key="2">
    <source>
        <dbReference type="ARBA" id="ARBA00022840"/>
    </source>
</evidence>
<evidence type="ECO:0000313" key="8">
    <source>
        <dbReference type="Proteomes" id="UP000318661"/>
    </source>
</evidence>
<dbReference type="HAMAP" id="MF_00376">
    <property type="entry name" value="Dephospho_CoA_kinase"/>
    <property type="match status" value="1"/>
</dbReference>
<dbReference type="PANTHER" id="PTHR10695">
    <property type="entry name" value="DEPHOSPHO-COA KINASE-RELATED"/>
    <property type="match status" value="1"/>
</dbReference>
<dbReference type="GO" id="GO:0005737">
    <property type="term" value="C:cytoplasm"/>
    <property type="evidence" value="ECO:0007669"/>
    <property type="project" value="UniProtKB-SubCell"/>
</dbReference>
<dbReference type="GO" id="GO:0015937">
    <property type="term" value="P:coenzyme A biosynthetic process"/>
    <property type="evidence" value="ECO:0007669"/>
    <property type="project" value="UniProtKB-UniRule"/>
</dbReference>
<dbReference type="NCBIfam" id="TIGR00152">
    <property type="entry name" value="dephospho-CoA kinase"/>
    <property type="match status" value="1"/>
</dbReference>
<dbReference type="SUPFAM" id="SSF52540">
    <property type="entry name" value="P-loop containing nucleoside triphosphate hydrolases"/>
    <property type="match status" value="1"/>
</dbReference>
<organism evidence="5 8">
    <name type="scientific">Candidatus Segetimicrobium genomatis</name>
    <dbReference type="NCBI Taxonomy" id="2569760"/>
    <lineage>
        <taxon>Bacteria</taxon>
        <taxon>Bacillati</taxon>
        <taxon>Candidatus Sysuimicrobiota</taxon>
        <taxon>Candidatus Sysuimicrobiia</taxon>
        <taxon>Candidatus Sysuimicrobiales</taxon>
        <taxon>Candidatus Segetimicrobiaceae</taxon>
        <taxon>Candidatus Segetimicrobium</taxon>
    </lineage>
</organism>
<evidence type="ECO:0000313" key="7">
    <source>
        <dbReference type="Proteomes" id="UP000315217"/>
    </source>
</evidence>
<dbReference type="AlphaFoldDB" id="A0A537LIE5"/>
<dbReference type="InterPro" id="IPR027417">
    <property type="entry name" value="P-loop_NTPase"/>
</dbReference>
<keyword evidence="3 5" id="KW-0418">Kinase</keyword>
<dbReference type="EC" id="2.7.1.24" evidence="3 4"/>
<comment type="catalytic activity">
    <reaction evidence="3">
        <text>3'-dephospho-CoA + ATP = ADP + CoA + H(+)</text>
        <dbReference type="Rhea" id="RHEA:18245"/>
        <dbReference type="ChEBI" id="CHEBI:15378"/>
        <dbReference type="ChEBI" id="CHEBI:30616"/>
        <dbReference type="ChEBI" id="CHEBI:57287"/>
        <dbReference type="ChEBI" id="CHEBI:57328"/>
        <dbReference type="ChEBI" id="CHEBI:456216"/>
        <dbReference type="EC" id="2.7.1.24"/>
    </reaction>
</comment>
<reference evidence="7 8" key="1">
    <citation type="journal article" date="2019" name="Nat. Microbiol.">
        <title>Mediterranean grassland soil C-N compound turnover is dependent on rainfall and depth, and is mediated by genomically divergent microorganisms.</title>
        <authorList>
            <person name="Diamond S."/>
            <person name="Andeer P.F."/>
            <person name="Li Z."/>
            <person name="Crits-Christoph A."/>
            <person name="Burstein D."/>
            <person name="Anantharaman K."/>
            <person name="Lane K.R."/>
            <person name="Thomas B.C."/>
            <person name="Pan C."/>
            <person name="Northen T.R."/>
            <person name="Banfield J.F."/>
        </authorList>
    </citation>
    <scope>NUCLEOTIDE SEQUENCE [LARGE SCALE GENOMIC DNA]</scope>
    <source>
        <strain evidence="6">NP_1</strain>
        <strain evidence="5">NP_2</strain>
    </source>
</reference>
<dbReference type="Proteomes" id="UP000315217">
    <property type="component" value="Unassembled WGS sequence"/>
</dbReference>
<keyword evidence="1 3" id="KW-0547">Nucleotide-binding</keyword>
<keyword evidence="3 5" id="KW-0808">Transferase</keyword>
<evidence type="ECO:0000256" key="4">
    <source>
        <dbReference type="NCBIfam" id="TIGR00152"/>
    </source>
</evidence>
<dbReference type="EMBL" id="VBAI01000168">
    <property type="protein sequence ID" value="TMJ09104.1"/>
    <property type="molecule type" value="Genomic_DNA"/>
</dbReference>
<accession>A0A537LIE5</accession>
<dbReference type="Gene3D" id="3.40.50.300">
    <property type="entry name" value="P-loop containing nucleotide triphosphate hydrolases"/>
    <property type="match status" value="1"/>
</dbReference>
<name>A0A537LIE5_9BACT</name>
<dbReference type="CDD" id="cd02022">
    <property type="entry name" value="DPCK"/>
    <property type="match status" value="1"/>
</dbReference>
<gene>
    <name evidence="3" type="primary">coaE</name>
    <name evidence="6" type="ORF">E6G98_10755</name>
    <name evidence="5" type="ORF">E6G99_06640</name>
</gene>
<evidence type="ECO:0000256" key="1">
    <source>
        <dbReference type="ARBA" id="ARBA00022741"/>
    </source>
</evidence>
<keyword evidence="3" id="KW-0173">Coenzyme A biosynthesis</keyword>